<evidence type="ECO:0000256" key="1">
    <source>
        <dbReference type="SAM" id="Phobius"/>
    </source>
</evidence>
<dbReference type="Proteomes" id="UP000197781">
    <property type="component" value="Chromosome"/>
</dbReference>
<dbReference type="Gene3D" id="2.60.40.1630">
    <property type="entry name" value="bacillus anthracis domain"/>
    <property type="match status" value="1"/>
</dbReference>
<dbReference type="EMBL" id="CP018145">
    <property type="protein sequence ID" value="ASJ55190.1"/>
    <property type="molecule type" value="Genomic_DNA"/>
</dbReference>
<dbReference type="Pfam" id="PF18705">
    <property type="entry name" value="DUF5643"/>
    <property type="match status" value="1"/>
</dbReference>
<evidence type="ECO:0000259" key="3">
    <source>
        <dbReference type="Pfam" id="PF18705"/>
    </source>
</evidence>
<dbReference type="KEGG" id="bfm:BP422_17520"/>
<evidence type="ECO:0000259" key="2">
    <source>
        <dbReference type="Pfam" id="PF13786"/>
    </source>
</evidence>
<dbReference type="Pfam" id="PF13786">
    <property type="entry name" value="DUF4179"/>
    <property type="match status" value="1"/>
</dbReference>
<sequence length="357" mass="38435">MREKIHAYKEQVDRIPVPTEKLDDIISKTVREASPQKKRLNKRKLVYSTGAAVVAVGILFSSATVSPGMANLVSKVPLIGSIFVTYGDSGLKQASEKGLTTVIGESQDVGGNAITVNEVYYDGSRFTIGYTLETKEAVGEHYLGSSPDLTVNGEVFGYAGSSKQTQITPTLATGIVDIDAINGLPQEFKLGLSFQGEDGKKWSFSLPISERTDTKRIPINHQQQAGGIDLTVSDVTMGPAGLVVSFQAVTEEIGYLSSYLEFKVVDEKGNELGAYSGGSQGKKSDGKEYLTGTRRFDPVTADVKELTITPYMSLPTNGGGVEMDGKGKETLIQSAIETIQKHGKNIKFNTFTISLQK</sequence>
<keyword evidence="1" id="KW-0812">Transmembrane</keyword>
<evidence type="ECO:0008006" key="6">
    <source>
        <dbReference type="Google" id="ProtNLM"/>
    </source>
</evidence>
<evidence type="ECO:0000313" key="5">
    <source>
        <dbReference type="Proteomes" id="UP000197781"/>
    </source>
</evidence>
<feature type="domain" description="DUF5643" evidence="3">
    <location>
        <begin position="214"/>
        <end position="327"/>
    </location>
</feature>
<gene>
    <name evidence="4" type="ORF">BP422_17520</name>
</gene>
<keyword evidence="1" id="KW-1133">Transmembrane helix</keyword>
<name>A0A220MKT4_9BACL</name>
<dbReference type="AlphaFoldDB" id="A0A220MKT4"/>
<feature type="transmembrane region" description="Helical" evidence="1">
    <location>
        <begin position="45"/>
        <end position="65"/>
    </location>
</feature>
<dbReference type="InterPro" id="IPR040680">
    <property type="entry name" value="DUF5643"/>
</dbReference>
<protein>
    <recommendedName>
        <fullName evidence="6">DUF4179 domain-containing protein</fullName>
    </recommendedName>
</protein>
<accession>A0A220MKT4</accession>
<dbReference type="RefSeq" id="WP_088908874.1">
    <property type="nucleotide sequence ID" value="NZ_CP018145.1"/>
</dbReference>
<reference evidence="4 5" key="1">
    <citation type="submission" date="2016-11" db="EMBL/GenBank/DDBJ databases">
        <authorList>
            <person name="Jaros S."/>
            <person name="Januszkiewicz K."/>
            <person name="Wedrychowicz H."/>
        </authorList>
    </citation>
    <scope>NUCLEOTIDE SEQUENCE [LARGE SCALE GENOMIC DNA]</scope>
    <source>
        <strain evidence="4 5">NF2</strain>
    </source>
</reference>
<dbReference type="InterPro" id="IPR025436">
    <property type="entry name" value="DUF4179"/>
</dbReference>
<dbReference type="Gene3D" id="2.60.40.1640">
    <property type="entry name" value="Conserved domain protein"/>
    <property type="match status" value="1"/>
</dbReference>
<evidence type="ECO:0000313" key="4">
    <source>
        <dbReference type="EMBL" id="ASJ55190.1"/>
    </source>
</evidence>
<feature type="domain" description="DUF4179" evidence="2">
    <location>
        <begin position="41"/>
        <end position="133"/>
    </location>
</feature>
<proteinExistence type="predicted"/>
<organism evidence="4 5">
    <name type="scientific">Brevibacillus formosus</name>
    <dbReference type="NCBI Taxonomy" id="54913"/>
    <lineage>
        <taxon>Bacteria</taxon>
        <taxon>Bacillati</taxon>
        <taxon>Bacillota</taxon>
        <taxon>Bacilli</taxon>
        <taxon>Bacillales</taxon>
        <taxon>Paenibacillaceae</taxon>
        <taxon>Brevibacillus</taxon>
    </lineage>
</organism>
<keyword evidence="1" id="KW-0472">Membrane</keyword>